<dbReference type="InterPro" id="IPR022393">
    <property type="entry name" value="Conjugative_transposon_TraJ"/>
</dbReference>
<dbReference type="InterPro" id="IPR012424">
    <property type="entry name" value="Conjugative_transposon_TraJ_C"/>
</dbReference>
<feature type="transmembrane region" description="Helical" evidence="1">
    <location>
        <begin position="20"/>
        <end position="42"/>
    </location>
</feature>
<name>W2C3T4_9BACT</name>
<evidence type="ECO:0000313" key="4">
    <source>
        <dbReference type="EMBL" id="ETK01756.1"/>
    </source>
</evidence>
<feature type="transmembrane region" description="Helical" evidence="1">
    <location>
        <begin position="191"/>
        <end position="212"/>
    </location>
</feature>
<feature type="transmembrane region" description="Helical" evidence="1">
    <location>
        <begin position="63"/>
        <end position="84"/>
    </location>
</feature>
<keyword evidence="1" id="KW-0812">Transmembrane</keyword>
<accession>W2C3T4</accession>
<evidence type="ECO:0000259" key="2">
    <source>
        <dbReference type="Pfam" id="PF07863"/>
    </source>
</evidence>
<proteinExistence type="predicted"/>
<feature type="transmembrane region" description="Helical" evidence="1">
    <location>
        <begin position="267"/>
        <end position="291"/>
    </location>
</feature>
<dbReference type="Proteomes" id="UP000018837">
    <property type="component" value="Unassembled WGS sequence"/>
</dbReference>
<protein>
    <submittedName>
        <fullName evidence="3">Conjugal transfer protein</fullName>
    </submittedName>
</protein>
<dbReference type="EMBL" id="AYUF01000440">
    <property type="protein sequence ID" value="ETK01756.1"/>
    <property type="molecule type" value="Genomic_DNA"/>
</dbReference>
<evidence type="ECO:0000313" key="5">
    <source>
        <dbReference type="Proteomes" id="UP000018837"/>
    </source>
</evidence>
<organism evidence="3 5">
    <name type="scientific">Tannerella sp. oral taxon BU063 isolate Cell 2</name>
    <dbReference type="NCBI Taxonomy" id="1411148"/>
    <lineage>
        <taxon>Bacteria</taxon>
        <taxon>Pseudomonadati</taxon>
        <taxon>Bacteroidota</taxon>
        <taxon>Bacteroidia</taxon>
        <taxon>Bacteroidales</taxon>
        <taxon>Tannerellaceae</taxon>
        <taxon>Tannerella</taxon>
    </lineage>
</organism>
<gene>
    <name evidence="4" type="ORF">N425_08065</name>
    <name evidence="3" type="ORF">N425_08185</name>
</gene>
<dbReference type="Pfam" id="PF07863">
    <property type="entry name" value="CtnDOT_TraJ"/>
    <property type="match status" value="1"/>
</dbReference>
<dbReference type="EMBL" id="AYUF01000451">
    <property type="protein sequence ID" value="ETK01733.1"/>
    <property type="molecule type" value="Genomic_DNA"/>
</dbReference>
<dbReference type="NCBIfam" id="TIGR03782">
    <property type="entry name" value="Bac_Flav_CT_J"/>
    <property type="match status" value="1"/>
</dbReference>
<sequence>MDFTDLHALLHATYGEMMPLCAHMTGIAKGIAGLGALFYIALRIWSSLARAEPIDVFPLLRPFVLGFCIMFFPSVVLGTVNAVLSPVVQGTEKLVHVQQNDLQSLRDQRDKLEEEAYRRDKSRAYLVDDAAWDEKVQEMGFIGPEDAITLAGMYAERTAFNTKRWFVKKIYQALELVYNAASLVIDTLRTFILIVLSILGPIVFGIAVWDGLGGSLSAWFARYISVYLWLPVSSILTALLTKIQVLMISKDIAELQNPGYVPDSGDWYYIVFFLIGIVGFFCVPTVAGWIIEAGGGIGNYGRNVNQTAQRGVQGAYTGGKVTMAGTGAALGNAGGRIKGLLIK</sequence>
<dbReference type="AlphaFoldDB" id="W2C3T4"/>
<comment type="caution">
    <text evidence="3">The sequence shown here is derived from an EMBL/GenBank/DDBJ whole genome shotgun (WGS) entry which is preliminary data.</text>
</comment>
<evidence type="ECO:0000256" key="1">
    <source>
        <dbReference type="SAM" id="Phobius"/>
    </source>
</evidence>
<keyword evidence="1" id="KW-1133">Transmembrane helix</keyword>
<reference evidence="3 5" key="1">
    <citation type="submission" date="2013-11" db="EMBL/GenBank/DDBJ databases">
        <title>Single cell genomics of uncultured Tannerella BU063 (oral taxon 286).</title>
        <authorList>
            <person name="Beall C.J."/>
            <person name="Campbell A.G."/>
            <person name="Griffen A.L."/>
            <person name="Podar M."/>
            <person name="Leys E.J."/>
        </authorList>
    </citation>
    <scope>NUCLEOTIDE SEQUENCE [LARGE SCALE GENOMIC DNA]</scope>
    <source>
        <strain evidence="3">Cell 2</strain>
    </source>
</reference>
<keyword evidence="1" id="KW-0472">Membrane</keyword>
<evidence type="ECO:0000313" key="3">
    <source>
        <dbReference type="EMBL" id="ETK01733.1"/>
    </source>
</evidence>
<feature type="domain" description="Conjugative transposon TraJ C-terminal" evidence="2">
    <location>
        <begin position="1"/>
        <end position="338"/>
    </location>
</feature>
<feature type="transmembrane region" description="Helical" evidence="1">
    <location>
        <begin position="224"/>
        <end position="247"/>
    </location>
</feature>
<dbReference type="PATRIC" id="fig|1411148.3.peg.1262"/>